<dbReference type="Proteomes" id="UP001476798">
    <property type="component" value="Unassembled WGS sequence"/>
</dbReference>
<evidence type="ECO:0000313" key="1">
    <source>
        <dbReference type="EMBL" id="MEQ2173710.1"/>
    </source>
</evidence>
<gene>
    <name evidence="1" type="ORF">GOODEAATRI_000144</name>
</gene>
<dbReference type="EMBL" id="JAHRIO010049980">
    <property type="protein sequence ID" value="MEQ2173710.1"/>
    <property type="molecule type" value="Genomic_DNA"/>
</dbReference>
<comment type="caution">
    <text evidence="1">The sequence shown here is derived from an EMBL/GenBank/DDBJ whole genome shotgun (WGS) entry which is preliminary data.</text>
</comment>
<keyword evidence="2" id="KW-1185">Reference proteome</keyword>
<accession>A0ABV0NQP2</accession>
<organism evidence="1 2">
    <name type="scientific">Goodea atripinnis</name>
    <dbReference type="NCBI Taxonomy" id="208336"/>
    <lineage>
        <taxon>Eukaryota</taxon>
        <taxon>Metazoa</taxon>
        <taxon>Chordata</taxon>
        <taxon>Craniata</taxon>
        <taxon>Vertebrata</taxon>
        <taxon>Euteleostomi</taxon>
        <taxon>Actinopterygii</taxon>
        <taxon>Neopterygii</taxon>
        <taxon>Teleostei</taxon>
        <taxon>Neoteleostei</taxon>
        <taxon>Acanthomorphata</taxon>
        <taxon>Ovalentaria</taxon>
        <taxon>Atherinomorphae</taxon>
        <taxon>Cyprinodontiformes</taxon>
        <taxon>Goodeidae</taxon>
        <taxon>Goodea</taxon>
    </lineage>
</organism>
<evidence type="ECO:0000313" key="2">
    <source>
        <dbReference type="Proteomes" id="UP001476798"/>
    </source>
</evidence>
<reference evidence="1 2" key="1">
    <citation type="submission" date="2021-06" db="EMBL/GenBank/DDBJ databases">
        <authorList>
            <person name="Palmer J.M."/>
        </authorList>
    </citation>
    <scope>NUCLEOTIDE SEQUENCE [LARGE SCALE GENOMIC DNA]</scope>
    <source>
        <strain evidence="1 2">GA_2019</strain>
        <tissue evidence="1">Muscle</tissue>
    </source>
</reference>
<name>A0ABV0NQP2_9TELE</name>
<protein>
    <recommendedName>
        <fullName evidence="3">Metallothionein</fullName>
    </recommendedName>
</protein>
<evidence type="ECO:0008006" key="3">
    <source>
        <dbReference type="Google" id="ProtNLM"/>
    </source>
</evidence>
<proteinExistence type="predicted"/>
<sequence length="109" mass="11826">MTVVRVSSNTVTLLSAVQIRAVWNCKGLRCICACGDLCVCVRNWGCALGAKGKHCRASFCSTCCTVAAQAKETDREEDVLYCGQADMRAAVLRSICSCCWRILLTKPSL</sequence>